<comment type="caution">
    <text evidence="1">The sequence shown here is derived from an EMBL/GenBank/DDBJ whole genome shotgun (WGS) entry which is preliminary data.</text>
</comment>
<evidence type="ECO:0000313" key="2">
    <source>
        <dbReference type="Proteomes" id="UP000807309"/>
    </source>
</evidence>
<gene>
    <name evidence="1" type="ORF">IU470_16830</name>
</gene>
<accession>A0ABS0C8R1</accession>
<organism evidence="1 2">
    <name type="scientific">Nocardia abscessus</name>
    <dbReference type="NCBI Taxonomy" id="120957"/>
    <lineage>
        <taxon>Bacteria</taxon>
        <taxon>Bacillati</taxon>
        <taxon>Actinomycetota</taxon>
        <taxon>Actinomycetes</taxon>
        <taxon>Mycobacteriales</taxon>
        <taxon>Nocardiaceae</taxon>
        <taxon>Nocardia</taxon>
    </lineage>
</organism>
<protein>
    <submittedName>
        <fullName evidence="1">Uncharacterized protein</fullName>
    </submittedName>
</protein>
<evidence type="ECO:0000313" key="1">
    <source>
        <dbReference type="EMBL" id="MBF6226762.1"/>
    </source>
</evidence>
<proteinExistence type="predicted"/>
<keyword evidence="2" id="KW-1185">Reference proteome</keyword>
<dbReference type="EMBL" id="JADLRE010000012">
    <property type="protein sequence ID" value="MBF6226762.1"/>
    <property type="molecule type" value="Genomic_DNA"/>
</dbReference>
<name>A0ABS0C8R1_9NOCA</name>
<sequence>MANMLGAAQEGQFSVAMKAEDFIYIERDCNYFKDAIRRIQVIMNEVGRHDQWGLGEKTDGMVSANTLVDRFKKKANMADDRNSVSEILDDHYRIVEDIQATYKIVRDRMMQSDSEFAADFNRLYATLPERPPVQLPLGPVSLPDGTGK</sequence>
<reference evidence="1 2" key="1">
    <citation type="submission" date="2020-10" db="EMBL/GenBank/DDBJ databases">
        <title>Identification of Nocardia species via Next-generation sequencing and recognition of intraspecies genetic diversity.</title>
        <authorList>
            <person name="Li P."/>
            <person name="Li P."/>
            <person name="Lu B."/>
        </authorList>
    </citation>
    <scope>NUCLEOTIDE SEQUENCE [LARGE SCALE GENOMIC DNA]</scope>
    <source>
        <strain evidence="1 2">N-11</strain>
    </source>
</reference>
<dbReference type="Proteomes" id="UP000807309">
    <property type="component" value="Unassembled WGS sequence"/>
</dbReference>